<dbReference type="GO" id="GO:0016020">
    <property type="term" value="C:membrane"/>
    <property type="evidence" value="ECO:0007669"/>
    <property type="project" value="InterPro"/>
</dbReference>
<dbReference type="PANTHER" id="PTHR37494:SF1">
    <property type="entry name" value="STAPHYLOCOCCUS AUREUS SURFACE PROTEIN A"/>
    <property type="match status" value="1"/>
</dbReference>
<evidence type="ECO:0000313" key="6">
    <source>
        <dbReference type="Proteomes" id="UP000196138"/>
    </source>
</evidence>
<reference evidence="5 6" key="1">
    <citation type="submission" date="2017-05" db="EMBL/GenBank/DDBJ databases">
        <authorList>
            <person name="Song R."/>
            <person name="Chenine A.L."/>
            <person name="Ruprecht R.M."/>
        </authorList>
    </citation>
    <scope>NUCLEOTIDE SEQUENCE [LARGE SCALE GENOMIC DNA]</scope>
    <source>
        <strain evidence="5 6">DSM 26136</strain>
    </source>
</reference>
<proteinExistence type="predicted"/>
<dbReference type="Gene3D" id="2.60.40.10">
    <property type="entry name" value="Immunoglobulins"/>
    <property type="match status" value="3"/>
</dbReference>
<keyword evidence="6" id="KW-1185">Reference proteome</keyword>
<keyword evidence="1" id="KW-0645">Protease</keyword>
<dbReference type="GO" id="GO:0005509">
    <property type="term" value="F:calcium ion binding"/>
    <property type="evidence" value="ECO:0007669"/>
    <property type="project" value="InterPro"/>
</dbReference>
<protein>
    <recommendedName>
        <fullName evidence="4">P/Homo B domain-containing protein</fullName>
    </recommendedName>
</protein>
<dbReference type="PROSITE" id="PS51829">
    <property type="entry name" value="P_HOMO_B"/>
    <property type="match status" value="1"/>
</dbReference>
<dbReference type="Gene3D" id="2.60.120.260">
    <property type="entry name" value="Galactose-binding domain-like"/>
    <property type="match status" value="1"/>
</dbReference>
<dbReference type="InterPro" id="IPR015919">
    <property type="entry name" value="Cadherin-like_sf"/>
</dbReference>
<feature type="domain" description="P/Homo B" evidence="4">
    <location>
        <begin position="17"/>
        <end position="194"/>
    </location>
</feature>
<dbReference type="Proteomes" id="UP000196138">
    <property type="component" value="Chromosome"/>
</dbReference>
<dbReference type="SUPFAM" id="SSF49785">
    <property type="entry name" value="Galactose-binding domain-like"/>
    <property type="match status" value="1"/>
</dbReference>
<dbReference type="RefSeq" id="WP_087276188.1">
    <property type="nucleotide sequence ID" value="NZ_CP021455.1"/>
</dbReference>
<dbReference type="AlphaFoldDB" id="A0A1Y0EIP2"/>
<dbReference type="NCBIfam" id="TIGR04174">
    <property type="entry name" value="IPTL_CTERM"/>
    <property type="match status" value="1"/>
</dbReference>
<dbReference type="GO" id="GO:0006508">
    <property type="term" value="P:proteolysis"/>
    <property type="evidence" value="ECO:0007669"/>
    <property type="project" value="UniProtKB-KW"/>
</dbReference>
<name>A0A1Y0EIP2_9BURK</name>
<feature type="signal peptide" evidence="3">
    <location>
        <begin position="1"/>
        <end position="23"/>
    </location>
</feature>
<organism evidence="5 6">
    <name type="scientific">Comamonas serinivorans</name>
    <dbReference type="NCBI Taxonomy" id="1082851"/>
    <lineage>
        <taxon>Bacteria</taxon>
        <taxon>Pseudomonadati</taxon>
        <taxon>Pseudomonadota</taxon>
        <taxon>Betaproteobacteria</taxon>
        <taxon>Burkholderiales</taxon>
        <taxon>Comamonadaceae</taxon>
        <taxon>Comamonas</taxon>
    </lineage>
</organism>
<dbReference type="InterPro" id="IPR013783">
    <property type="entry name" value="Ig-like_fold"/>
</dbReference>
<dbReference type="KEGG" id="cser:CCO03_01280"/>
<dbReference type="EMBL" id="CP021455">
    <property type="protein sequence ID" value="ARU03495.1"/>
    <property type="molecule type" value="Genomic_DNA"/>
</dbReference>
<dbReference type="OrthoDB" id="5720638at2"/>
<keyword evidence="3" id="KW-0732">Signal</keyword>
<keyword evidence="2" id="KW-0378">Hydrolase</keyword>
<gene>
    <name evidence="5" type="ORF">CCO03_01280</name>
</gene>
<dbReference type="InterPro" id="IPR008979">
    <property type="entry name" value="Galactose-bd-like_sf"/>
</dbReference>
<dbReference type="SUPFAM" id="SSF49313">
    <property type="entry name" value="Cadherin-like"/>
    <property type="match status" value="3"/>
</dbReference>
<feature type="chain" id="PRO_5012462991" description="P/Homo B domain-containing protein" evidence="3">
    <location>
        <begin position="24"/>
        <end position="493"/>
    </location>
</feature>
<evidence type="ECO:0000256" key="2">
    <source>
        <dbReference type="ARBA" id="ARBA00022801"/>
    </source>
</evidence>
<dbReference type="PANTHER" id="PTHR37494">
    <property type="entry name" value="HEMAGGLUTININ"/>
    <property type="match status" value="1"/>
</dbReference>
<evidence type="ECO:0000313" key="5">
    <source>
        <dbReference type="EMBL" id="ARU03495.1"/>
    </source>
</evidence>
<dbReference type="Pfam" id="PF05345">
    <property type="entry name" value="He_PIG"/>
    <property type="match status" value="3"/>
</dbReference>
<evidence type="ECO:0000256" key="3">
    <source>
        <dbReference type="SAM" id="SignalP"/>
    </source>
</evidence>
<dbReference type="InterPro" id="IPR002884">
    <property type="entry name" value="P_dom"/>
</dbReference>
<dbReference type="InterPro" id="IPR026442">
    <property type="entry name" value="IPTL_CTERM"/>
</dbReference>
<evidence type="ECO:0000259" key="4">
    <source>
        <dbReference type="PROSITE" id="PS51829"/>
    </source>
</evidence>
<accession>A0A1Y0EIP2</accession>
<dbReference type="Pfam" id="PF18203">
    <property type="entry name" value="IPTL-CTERM"/>
    <property type="match status" value="1"/>
</dbReference>
<sequence>MRKLLQTCFAAAALVLAAGGTHAQSFCNPSSTSIPSLGNATPYPSALNVSGLAGSTMKVTVSLNSLYHTFPDDIDMLLVAPTGQSLVLMSDVGGSLDLVNVNLLLDDAATAALPDNTAIASGSYRPTNYDNFQPDNYPAPAPAGPYTATQLATFNGQNPNGSWQLFIVDDAAGDVGSLGGWCLNFTMPLAITTPTVPAGQVGVSYSQALVAANGATPYAFNVSAGTLPTGLTLATDGTLSGTPAAGTAGSYAFTALVTDFNGREDTQDYTLVIDPPAALAITPTSLPNGTVGSAYSQTLSPVGGTAPFTFALSSGSLPSGLSLAADGALSGTPAAGTAGSYAIEATVTDRWGATGTQAYTLVVTAPGALIIQPAVLPDAQVGTAYSQVLAPVGGTAPFTFALTSGSLPTGLSLAPDGTLSGTPAAGTTGSYPIVIAVTDIWGATGTLSAMLEVTAAAVVAPVPALSPWSLGLLPALLAGLGWRRTRRLPARQP</sequence>
<dbReference type="GO" id="GO:0004252">
    <property type="term" value="F:serine-type endopeptidase activity"/>
    <property type="evidence" value="ECO:0007669"/>
    <property type="project" value="InterPro"/>
</dbReference>
<evidence type="ECO:0000256" key="1">
    <source>
        <dbReference type="ARBA" id="ARBA00022670"/>
    </source>
</evidence>